<protein>
    <submittedName>
        <fullName evidence="1">Uncharacterized protein</fullName>
    </submittedName>
</protein>
<proteinExistence type="predicted"/>
<dbReference type="EMBL" id="CAJOBI010359578">
    <property type="protein sequence ID" value="CAF5225563.1"/>
    <property type="molecule type" value="Genomic_DNA"/>
</dbReference>
<evidence type="ECO:0000313" key="1">
    <source>
        <dbReference type="EMBL" id="CAF5225563.1"/>
    </source>
</evidence>
<reference evidence="1" key="1">
    <citation type="submission" date="2021-02" db="EMBL/GenBank/DDBJ databases">
        <authorList>
            <person name="Nowell W R."/>
        </authorList>
    </citation>
    <scope>NUCLEOTIDE SEQUENCE</scope>
</reference>
<sequence length="35" mass="4048">PPVIILKVNDIKNSTKLSSKPPPAVFFIHFWMIRL</sequence>
<gene>
    <name evidence="1" type="ORF">SMN809_LOCUS84366</name>
</gene>
<dbReference type="Proteomes" id="UP000676336">
    <property type="component" value="Unassembled WGS sequence"/>
</dbReference>
<organism evidence="1 2">
    <name type="scientific">Rotaria magnacalcarata</name>
    <dbReference type="NCBI Taxonomy" id="392030"/>
    <lineage>
        <taxon>Eukaryota</taxon>
        <taxon>Metazoa</taxon>
        <taxon>Spiralia</taxon>
        <taxon>Gnathifera</taxon>
        <taxon>Rotifera</taxon>
        <taxon>Eurotatoria</taxon>
        <taxon>Bdelloidea</taxon>
        <taxon>Philodinida</taxon>
        <taxon>Philodinidae</taxon>
        <taxon>Rotaria</taxon>
    </lineage>
</organism>
<evidence type="ECO:0000313" key="2">
    <source>
        <dbReference type="Proteomes" id="UP000676336"/>
    </source>
</evidence>
<comment type="caution">
    <text evidence="1">The sequence shown here is derived from an EMBL/GenBank/DDBJ whole genome shotgun (WGS) entry which is preliminary data.</text>
</comment>
<feature type="non-terminal residue" evidence="1">
    <location>
        <position position="1"/>
    </location>
</feature>
<name>A0A8S3K9E9_9BILA</name>
<accession>A0A8S3K9E9</accession>
<dbReference type="AlphaFoldDB" id="A0A8S3K9E9"/>